<organism evidence="1 2">
    <name type="scientific">Blattamonas nauphoetae</name>
    <dbReference type="NCBI Taxonomy" id="2049346"/>
    <lineage>
        <taxon>Eukaryota</taxon>
        <taxon>Metamonada</taxon>
        <taxon>Preaxostyla</taxon>
        <taxon>Oxymonadida</taxon>
        <taxon>Blattamonas</taxon>
    </lineage>
</organism>
<accession>A0ABQ9XWS0</accession>
<dbReference type="EMBL" id="JARBJD010000061">
    <property type="protein sequence ID" value="KAK2955918.1"/>
    <property type="molecule type" value="Genomic_DNA"/>
</dbReference>
<evidence type="ECO:0000313" key="1">
    <source>
        <dbReference type="EMBL" id="KAK2955918.1"/>
    </source>
</evidence>
<keyword evidence="2" id="KW-1185">Reference proteome</keyword>
<gene>
    <name evidence="1" type="ORF">BLNAU_9078</name>
</gene>
<comment type="caution">
    <text evidence="1">The sequence shown here is derived from an EMBL/GenBank/DDBJ whole genome shotgun (WGS) entry which is preliminary data.</text>
</comment>
<proteinExistence type="predicted"/>
<evidence type="ECO:0000313" key="2">
    <source>
        <dbReference type="Proteomes" id="UP001281761"/>
    </source>
</evidence>
<protein>
    <submittedName>
        <fullName evidence="1">Uncharacterized protein</fullName>
    </submittedName>
</protein>
<reference evidence="1 2" key="1">
    <citation type="journal article" date="2022" name="bioRxiv">
        <title>Genomics of Preaxostyla Flagellates Illuminates Evolutionary Transitions and the Path Towards Mitochondrial Loss.</title>
        <authorList>
            <person name="Novak L.V.F."/>
            <person name="Treitli S.C."/>
            <person name="Pyrih J."/>
            <person name="Halakuc P."/>
            <person name="Pipaliya S.V."/>
            <person name="Vacek V."/>
            <person name="Brzon O."/>
            <person name="Soukal P."/>
            <person name="Eme L."/>
            <person name="Dacks J.B."/>
            <person name="Karnkowska A."/>
            <person name="Elias M."/>
            <person name="Hampl V."/>
        </authorList>
    </citation>
    <scope>NUCLEOTIDE SEQUENCE [LARGE SCALE GENOMIC DNA]</scope>
    <source>
        <strain evidence="1">NAU3</strain>
        <tissue evidence="1">Gut</tissue>
    </source>
</reference>
<dbReference type="Proteomes" id="UP001281761">
    <property type="component" value="Unassembled WGS sequence"/>
</dbReference>
<sequence>MLCQFFLHIHRTLEHCNRLILPLNPEKKDIVFSRIMVALVEHFIASGDLILPNSSPTDHSHYFSDCFRTLGKIDKLDSNPFLLHNLASSFTQFVLHSGNRNTLIPTDHSFLRGDAVASSEQLLEAVKKVKETHSMEKVLIAYIDWEEWVTMLRMVEQGEKSLTDLSFLQSLCFRATLLSLQTKHQHIINPPQIDQKSLANSCHLPTTVDTPLHSSAISTQMAVTSSQSSVTFVERV</sequence>
<name>A0ABQ9XWS0_9EUKA</name>